<dbReference type="HAMAP" id="MF_02065">
    <property type="entry name" value="MltG"/>
    <property type="match status" value="1"/>
</dbReference>
<organism evidence="8 9">
    <name type="scientific">Bacillus timonensis</name>
    <dbReference type="NCBI Taxonomy" id="1033734"/>
    <lineage>
        <taxon>Bacteria</taxon>
        <taxon>Bacillati</taxon>
        <taxon>Bacillota</taxon>
        <taxon>Bacilli</taxon>
        <taxon>Bacillales</taxon>
        <taxon>Bacillaceae</taxon>
        <taxon>Bacillus</taxon>
    </lineage>
</organism>
<keyword evidence="2 7" id="KW-0812">Transmembrane</keyword>
<dbReference type="Pfam" id="PF02618">
    <property type="entry name" value="YceG"/>
    <property type="match status" value="1"/>
</dbReference>
<dbReference type="PANTHER" id="PTHR30518:SF2">
    <property type="entry name" value="ENDOLYTIC MUREIN TRANSGLYCOSYLASE"/>
    <property type="match status" value="1"/>
</dbReference>
<dbReference type="GO" id="GO:0009252">
    <property type="term" value="P:peptidoglycan biosynthetic process"/>
    <property type="evidence" value="ECO:0007669"/>
    <property type="project" value="UniProtKB-UniRule"/>
</dbReference>
<evidence type="ECO:0000256" key="7">
    <source>
        <dbReference type="HAMAP-Rule" id="MF_02065"/>
    </source>
</evidence>
<dbReference type="Gene3D" id="3.30.160.60">
    <property type="entry name" value="Classic Zinc Finger"/>
    <property type="match status" value="1"/>
</dbReference>
<feature type="transmembrane region" description="Helical" evidence="7">
    <location>
        <begin position="28"/>
        <end position="51"/>
    </location>
</feature>
<dbReference type="GO" id="GO:0071555">
    <property type="term" value="P:cell wall organization"/>
    <property type="evidence" value="ECO:0007669"/>
    <property type="project" value="UniProtKB-KW"/>
</dbReference>
<dbReference type="Proteomes" id="UP000306477">
    <property type="component" value="Unassembled WGS sequence"/>
</dbReference>
<keyword evidence="6 7" id="KW-0961">Cell wall biogenesis/degradation</keyword>
<evidence type="ECO:0000313" key="9">
    <source>
        <dbReference type="Proteomes" id="UP000306477"/>
    </source>
</evidence>
<evidence type="ECO:0000256" key="5">
    <source>
        <dbReference type="ARBA" id="ARBA00023239"/>
    </source>
</evidence>
<evidence type="ECO:0000256" key="6">
    <source>
        <dbReference type="ARBA" id="ARBA00023316"/>
    </source>
</evidence>
<evidence type="ECO:0000313" key="8">
    <source>
        <dbReference type="EMBL" id="THE15363.1"/>
    </source>
</evidence>
<comment type="similarity">
    <text evidence="7">Belongs to the transglycosylase MltG family.</text>
</comment>
<dbReference type="CDD" id="cd08010">
    <property type="entry name" value="MltG_like"/>
    <property type="match status" value="1"/>
</dbReference>
<dbReference type="STRING" id="1033734.GCA_000285535_03603"/>
<keyword evidence="5 7" id="KW-0456">Lyase</keyword>
<evidence type="ECO:0000256" key="1">
    <source>
        <dbReference type="ARBA" id="ARBA00022475"/>
    </source>
</evidence>
<gene>
    <name evidence="7 8" type="primary">mltG</name>
    <name evidence="8" type="ORF">E1I69_00500</name>
</gene>
<keyword evidence="1 7" id="KW-1003">Cell membrane</keyword>
<evidence type="ECO:0000256" key="4">
    <source>
        <dbReference type="ARBA" id="ARBA00023136"/>
    </source>
</evidence>
<reference evidence="8 9" key="1">
    <citation type="journal article" date="2019" name="Indoor Air">
        <title>Impacts of indoor surface finishes on bacterial viability.</title>
        <authorList>
            <person name="Hu J."/>
            <person name="Maamar S.B."/>
            <person name="Glawe A.J."/>
            <person name="Gottel N."/>
            <person name="Gilbert J.A."/>
            <person name="Hartmann E.M."/>
        </authorList>
    </citation>
    <scope>NUCLEOTIDE SEQUENCE [LARGE SCALE GENOMIC DNA]</scope>
    <source>
        <strain evidence="8 9">AF060A6</strain>
    </source>
</reference>
<comment type="subcellular location">
    <subcellularLocation>
        <location evidence="7">Cell membrane</location>
        <topology evidence="7">Single-pass membrane protein</topology>
    </subcellularLocation>
</comment>
<keyword evidence="4 7" id="KW-0472">Membrane</keyword>
<protein>
    <recommendedName>
        <fullName evidence="7">Endolytic murein transglycosylase</fullName>
        <ecNumber evidence="7">4.2.2.29</ecNumber>
    </recommendedName>
    <alternativeName>
        <fullName evidence="7">Peptidoglycan lytic transglycosylase</fullName>
    </alternativeName>
    <alternativeName>
        <fullName evidence="7">Peptidoglycan polymerization terminase</fullName>
    </alternativeName>
</protein>
<feature type="site" description="Important for catalytic activity" evidence="7">
    <location>
        <position position="262"/>
    </location>
</feature>
<comment type="catalytic activity">
    <reaction evidence="7">
        <text>a peptidoglycan chain = a peptidoglycan chain with N-acetyl-1,6-anhydromuramyl-[peptide] at the reducing end + a peptidoglycan chain with N-acetylglucosamine at the non-reducing end.</text>
        <dbReference type="EC" id="4.2.2.29"/>
    </reaction>
</comment>
<dbReference type="EMBL" id="SLUB01000001">
    <property type="protein sequence ID" value="THE15363.1"/>
    <property type="molecule type" value="Genomic_DNA"/>
</dbReference>
<comment type="caution">
    <text evidence="8">The sequence shown here is derived from an EMBL/GenBank/DDBJ whole genome shotgun (WGS) entry which is preliminary data.</text>
</comment>
<sequence length="379" mass="42823">MSDNDSKKELFKKNLQERHSEAKTIRKIVFIIFIILLLAISGIIGGGYLYIKSALEPVDPTNKEPIEVTIPIGSSPTAIARILEEHEVVKNAKVFRYYTKFKNESGFQAGEYTLNQSMNFDEIIESLKSGIFMGEPVFKMVIPEGKQLEEIATIIAEQTGYTQEEVINKMDDTEYVRGLISKYPSILTEEILNEDIKHPLEGYLFPATYPFYEIKPSIESIVETMLDQSEKILVKYTGLMEGNKYIDSTHKLLTMASLIEEEATAQTDRETISSVFYNRLDSDMPLQTDPTVLYALGEHKKRVLYDHLAVNSPYNTYKIKGLTPGPIANAGESSLSAALNPAETDYLYFLAAPTGEVYYSKTLEEHNAKKAQYITNQQE</sequence>
<dbReference type="Gene3D" id="3.30.1490.480">
    <property type="entry name" value="Endolytic murein transglycosylase"/>
    <property type="match status" value="1"/>
</dbReference>
<proteinExistence type="inferred from homology"/>
<name>A0A4V3V8L1_9BACI</name>
<dbReference type="AlphaFoldDB" id="A0A4V3V8L1"/>
<dbReference type="GO" id="GO:0005886">
    <property type="term" value="C:plasma membrane"/>
    <property type="evidence" value="ECO:0007669"/>
    <property type="project" value="UniProtKB-SubCell"/>
</dbReference>
<dbReference type="EC" id="4.2.2.29" evidence="7"/>
<keyword evidence="3 7" id="KW-1133">Transmembrane helix</keyword>
<dbReference type="OrthoDB" id="9814591at2"/>
<evidence type="ECO:0000256" key="2">
    <source>
        <dbReference type="ARBA" id="ARBA00022692"/>
    </source>
</evidence>
<comment type="function">
    <text evidence="7">Functions as a peptidoglycan terminase that cleaves nascent peptidoglycan strands endolytically to terminate their elongation.</text>
</comment>
<dbReference type="NCBIfam" id="TIGR00247">
    <property type="entry name" value="endolytic transglycosylase MltG"/>
    <property type="match status" value="1"/>
</dbReference>
<evidence type="ECO:0000256" key="3">
    <source>
        <dbReference type="ARBA" id="ARBA00022989"/>
    </source>
</evidence>
<dbReference type="RefSeq" id="WP_136377684.1">
    <property type="nucleotide sequence ID" value="NZ_SLUB01000001.1"/>
</dbReference>
<keyword evidence="9" id="KW-1185">Reference proteome</keyword>
<dbReference type="GO" id="GO:0008932">
    <property type="term" value="F:lytic endotransglycosylase activity"/>
    <property type="evidence" value="ECO:0007669"/>
    <property type="project" value="UniProtKB-UniRule"/>
</dbReference>
<dbReference type="PANTHER" id="PTHR30518">
    <property type="entry name" value="ENDOLYTIC MUREIN TRANSGLYCOSYLASE"/>
    <property type="match status" value="1"/>
</dbReference>
<accession>A0A4V3V8L1</accession>
<dbReference type="InterPro" id="IPR003770">
    <property type="entry name" value="MLTG-like"/>
</dbReference>